<reference evidence="2 3" key="1">
    <citation type="submission" date="2024-02" db="EMBL/GenBank/DDBJ databases">
        <title>A draft genome for the cacao thread blight pathogen Marasmius crinis-equi.</title>
        <authorList>
            <person name="Cohen S.P."/>
            <person name="Baruah I.K."/>
            <person name="Amoako-Attah I."/>
            <person name="Bukari Y."/>
            <person name="Meinhardt L.W."/>
            <person name="Bailey B.A."/>
        </authorList>
    </citation>
    <scope>NUCLEOTIDE SEQUENCE [LARGE SCALE GENOMIC DNA]</scope>
    <source>
        <strain evidence="2 3">GH-76</strain>
    </source>
</reference>
<gene>
    <name evidence="2" type="ORF">V5O48_002185</name>
</gene>
<dbReference type="Proteomes" id="UP001465976">
    <property type="component" value="Unassembled WGS sequence"/>
</dbReference>
<dbReference type="EMBL" id="JBAHYK010000047">
    <property type="protein sequence ID" value="KAL0579833.1"/>
    <property type="molecule type" value="Genomic_DNA"/>
</dbReference>
<sequence>MQLPIELWEAIIVHCQDDPPSLLSCALVCKAWLPKSRHLIFNRCVVPLCASDTDVFCDLPHTLKAHIATIELSGDSYAELDGYQDVDGLLRLSQAVIDGCTSLKSLKLCDGAATALPLFSTSLPLSSSLTTLRLWGSLQDCTELPQYSLKAGKLLDLIGNFTVLENLSMNYDTPGRYITDTVDPAGGIGRNRRTTLEFLRNLELDLPWSVFSPLFLIPGVLCFPSVEKLEISFSYLRNRDGLGVGDRLALPLIQPYLELFSSSLQELILVLGWDNIPGAVPSLRIAYPLIYPLLLSPLPSAALNLRHFKTLRSILFVVEPEEEFALEHFQELCDIARSTREGGGEGKGKRIGEGDSSDPQPLTVIVTIHEETVKAPNIEGVTWILDKWYGGRYEYEDRYRYDYDYLDEDADYYYDYLARQYRPNYSY</sequence>
<accession>A0ABR3FWC8</accession>
<dbReference type="InterPro" id="IPR036047">
    <property type="entry name" value="F-box-like_dom_sf"/>
</dbReference>
<evidence type="ECO:0000313" key="2">
    <source>
        <dbReference type="EMBL" id="KAL0579833.1"/>
    </source>
</evidence>
<proteinExistence type="predicted"/>
<dbReference type="CDD" id="cd09917">
    <property type="entry name" value="F-box_SF"/>
    <property type="match status" value="1"/>
</dbReference>
<evidence type="ECO:0008006" key="4">
    <source>
        <dbReference type="Google" id="ProtNLM"/>
    </source>
</evidence>
<organism evidence="2 3">
    <name type="scientific">Marasmius crinis-equi</name>
    <dbReference type="NCBI Taxonomy" id="585013"/>
    <lineage>
        <taxon>Eukaryota</taxon>
        <taxon>Fungi</taxon>
        <taxon>Dikarya</taxon>
        <taxon>Basidiomycota</taxon>
        <taxon>Agaricomycotina</taxon>
        <taxon>Agaricomycetes</taxon>
        <taxon>Agaricomycetidae</taxon>
        <taxon>Agaricales</taxon>
        <taxon>Marasmiineae</taxon>
        <taxon>Marasmiaceae</taxon>
        <taxon>Marasmius</taxon>
    </lineage>
</organism>
<name>A0ABR3FWC8_9AGAR</name>
<evidence type="ECO:0000256" key="1">
    <source>
        <dbReference type="SAM" id="MobiDB-lite"/>
    </source>
</evidence>
<dbReference type="SUPFAM" id="SSF81383">
    <property type="entry name" value="F-box domain"/>
    <property type="match status" value="1"/>
</dbReference>
<feature type="region of interest" description="Disordered" evidence="1">
    <location>
        <begin position="340"/>
        <end position="360"/>
    </location>
</feature>
<protein>
    <recommendedName>
        <fullName evidence="4">F-box domain-containing protein</fullName>
    </recommendedName>
</protein>
<comment type="caution">
    <text evidence="2">The sequence shown here is derived from an EMBL/GenBank/DDBJ whole genome shotgun (WGS) entry which is preliminary data.</text>
</comment>
<evidence type="ECO:0000313" key="3">
    <source>
        <dbReference type="Proteomes" id="UP001465976"/>
    </source>
</evidence>
<feature type="compositionally biased region" description="Basic and acidic residues" evidence="1">
    <location>
        <begin position="340"/>
        <end position="353"/>
    </location>
</feature>
<keyword evidence="3" id="KW-1185">Reference proteome</keyword>